<proteinExistence type="inferred from homology"/>
<feature type="binding site" evidence="5 6">
    <location>
        <begin position="17"/>
        <end position="21"/>
    </location>
    <ligand>
        <name>ATP</name>
        <dbReference type="ChEBI" id="CHEBI:30616"/>
    </ligand>
</feature>
<feature type="short sequence motif" description="RDXXRA motif of the pArg binding pocket involved in allosteric regulation" evidence="5">
    <location>
        <begin position="326"/>
        <end position="331"/>
    </location>
</feature>
<keyword evidence="4 5" id="KW-0067">ATP-binding</keyword>
<evidence type="ECO:0000259" key="8">
    <source>
        <dbReference type="PROSITE" id="PS51510"/>
    </source>
</evidence>
<gene>
    <name evidence="5" type="primary">mcsB</name>
    <name evidence="9" type="ORF">H9838_06440</name>
</gene>
<dbReference type="AlphaFoldDB" id="A0A9D1YDR7"/>
<dbReference type="InterPro" id="IPR022415">
    <property type="entry name" value="ATP-guanido_PTrfase_AS"/>
</dbReference>
<dbReference type="GO" id="GO:0046314">
    <property type="term" value="P:phosphocreatine biosynthetic process"/>
    <property type="evidence" value="ECO:0007669"/>
    <property type="project" value="InterPro"/>
</dbReference>
<feature type="binding site" evidence="5 6">
    <location>
        <begin position="167"/>
        <end position="171"/>
    </location>
    <ligand>
        <name>ATP</name>
        <dbReference type="ChEBI" id="CHEBI:30616"/>
    </ligand>
</feature>
<dbReference type="GO" id="GO:0005615">
    <property type="term" value="C:extracellular space"/>
    <property type="evidence" value="ECO:0007669"/>
    <property type="project" value="TreeGrafter"/>
</dbReference>
<feature type="domain" description="Phosphagen kinase C-terminal" evidence="8">
    <location>
        <begin position="14"/>
        <end position="245"/>
    </location>
</feature>
<dbReference type="SUPFAM" id="SSF55931">
    <property type="entry name" value="Glutamine synthetase/guanido kinase"/>
    <property type="match status" value="1"/>
</dbReference>
<dbReference type="Pfam" id="PF00217">
    <property type="entry name" value="ATP-gua_Ptrans"/>
    <property type="match status" value="1"/>
</dbReference>
<evidence type="ECO:0000256" key="4">
    <source>
        <dbReference type="ARBA" id="ARBA00022840"/>
    </source>
</evidence>
<organism evidence="9 10">
    <name type="scientific">Candidatus Acutalibacter pullistercoris</name>
    <dbReference type="NCBI Taxonomy" id="2838418"/>
    <lineage>
        <taxon>Bacteria</taxon>
        <taxon>Bacillati</taxon>
        <taxon>Bacillota</taxon>
        <taxon>Clostridia</taxon>
        <taxon>Eubacteriales</taxon>
        <taxon>Acutalibacteraceae</taxon>
        <taxon>Acutalibacter</taxon>
    </lineage>
</organism>
<dbReference type="Gene3D" id="3.30.590.10">
    <property type="entry name" value="Glutamine synthetase/guanido kinase, catalytic domain"/>
    <property type="match status" value="1"/>
</dbReference>
<accession>A0A9D1YDR7</accession>
<keyword evidence="5" id="KW-0021">Allosteric enzyme</keyword>
<comment type="function">
    <text evidence="5">Catalyzes the specific phosphorylation of arginine residues in proteins.</text>
</comment>
<dbReference type="GO" id="GO:1990424">
    <property type="term" value="F:protein arginine kinase activity"/>
    <property type="evidence" value="ECO:0007669"/>
    <property type="project" value="UniProtKB-EC"/>
</dbReference>
<dbReference type="PROSITE" id="PS51510">
    <property type="entry name" value="PHOSPHAGEN_KINASE_C"/>
    <property type="match status" value="1"/>
</dbReference>
<comment type="similarity">
    <text evidence="5 6 7">Belongs to the ATP:guanido phosphotransferase family.</text>
</comment>
<comment type="caution">
    <text evidence="9">The sequence shown here is derived from an EMBL/GenBank/DDBJ whole genome shotgun (WGS) entry which is preliminary data.</text>
</comment>
<keyword evidence="1 5" id="KW-0808">Transferase</keyword>
<dbReference type="NCBIfam" id="NF002194">
    <property type="entry name" value="PRK01059.1-4"/>
    <property type="match status" value="1"/>
</dbReference>
<keyword evidence="2 5" id="KW-0547">Nucleotide-binding</keyword>
<dbReference type="CDD" id="cd07930">
    <property type="entry name" value="bacterial_phosphagen_kinase"/>
    <property type="match status" value="1"/>
</dbReference>
<dbReference type="PANTHER" id="PTHR11547">
    <property type="entry name" value="ARGININE OR CREATINE KINASE"/>
    <property type="match status" value="1"/>
</dbReference>
<feature type="binding site" evidence="5 6">
    <location>
        <begin position="198"/>
        <end position="203"/>
    </location>
    <ligand>
        <name>ATP</name>
        <dbReference type="ChEBI" id="CHEBI:30616"/>
    </ligand>
</feature>
<evidence type="ECO:0000256" key="6">
    <source>
        <dbReference type="PROSITE-ProRule" id="PRU00843"/>
    </source>
</evidence>
<evidence type="ECO:0000313" key="9">
    <source>
        <dbReference type="EMBL" id="HIY26797.1"/>
    </source>
</evidence>
<evidence type="ECO:0000256" key="2">
    <source>
        <dbReference type="ARBA" id="ARBA00022741"/>
    </source>
</evidence>
<name>A0A9D1YDR7_9FIRM</name>
<dbReference type="GO" id="GO:0004111">
    <property type="term" value="F:creatine kinase activity"/>
    <property type="evidence" value="ECO:0007669"/>
    <property type="project" value="InterPro"/>
</dbReference>
<dbReference type="InterPro" id="IPR022414">
    <property type="entry name" value="ATP-guanido_PTrfase_cat"/>
</dbReference>
<evidence type="ECO:0000256" key="7">
    <source>
        <dbReference type="RuleBase" id="RU000505"/>
    </source>
</evidence>
<dbReference type="GO" id="GO:0005524">
    <property type="term" value="F:ATP binding"/>
    <property type="evidence" value="ECO:0007669"/>
    <property type="project" value="UniProtKB-UniRule"/>
</dbReference>
<evidence type="ECO:0000313" key="10">
    <source>
        <dbReference type="Proteomes" id="UP000823915"/>
    </source>
</evidence>
<protein>
    <recommendedName>
        <fullName evidence="5">Protein-arginine kinase</fullName>
        <ecNumber evidence="5">2.7.14.1</ecNumber>
    </recommendedName>
</protein>
<dbReference type="InterPro" id="IPR000749">
    <property type="entry name" value="ATP-guanido_PTrfase"/>
</dbReference>
<reference evidence="9" key="1">
    <citation type="journal article" date="2021" name="PeerJ">
        <title>Extensive microbial diversity within the chicken gut microbiome revealed by metagenomics and culture.</title>
        <authorList>
            <person name="Gilroy R."/>
            <person name="Ravi A."/>
            <person name="Getino M."/>
            <person name="Pursley I."/>
            <person name="Horton D.L."/>
            <person name="Alikhan N.F."/>
            <person name="Baker D."/>
            <person name="Gharbi K."/>
            <person name="Hall N."/>
            <person name="Watson M."/>
            <person name="Adriaenssens E.M."/>
            <person name="Foster-Nyarko E."/>
            <person name="Jarju S."/>
            <person name="Secka A."/>
            <person name="Antonio M."/>
            <person name="Oren A."/>
            <person name="Chaudhuri R.R."/>
            <person name="La Ragione R."/>
            <person name="Hildebrand F."/>
            <person name="Pallen M.J."/>
        </authorList>
    </citation>
    <scope>NUCLEOTIDE SEQUENCE</scope>
    <source>
        <strain evidence="9">1282</strain>
    </source>
</reference>
<dbReference type="HAMAP" id="MF_00602">
    <property type="entry name" value="Prot_Arg_kinase"/>
    <property type="match status" value="1"/>
</dbReference>
<comment type="activity regulation">
    <text evidence="5">Appears to be allosterically activated by the binding of pArg-containing polypeptides to the pArg-binding pocket localized in the C-terminal domain of McsB.</text>
</comment>
<dbReference type="InterPro" id="IPR023660">
    <property type="entry name" value="Arg_Kinase"/>
</dbReference>
<dbReference type="InterPro" id="IPR014746">
    <property type="entry name" value="Gln_synth/guanido_kin_cat_dom"/>
</dbReference>
<evidence type="ECO:0000256" key="3">
    <source>
        <dbReference type="ARBA" id="ARBA00022777"/>
    </source>
</evidence>
<reference evidence="9" key="2">
    <citation type="submission" date="2021-04" db="EMBL/GenBank/DDBJ databases">
        <authorList>
            <person name="Gilroy R."/>
        </authorList>
    </citation>
    <scope>NUCLEOTIDE SEQUENCE</scope>
    <source>
        <strain evidence="9">1282</strain>
    </source>
</reference>
<keyword evidence="3 5" id="KW-0418">Kinase</keyword>
<sequence>MLKWYQRAGSCADVVCSTRVRLARNLKHYPFPAYASVEQKEEIEQKVKDAMLSGNSILSREFRFVPLENLSEEAAVSFVERHLVSPEYISDRKGKGVLLSQDESVSIMINEEDHLRIQVLREGLSLKEAAETADRIDTLLSETLQFAFDQEFGYLTQCPTNLGTGMRASLMLHLPALTEQGAMGRIAGNLTKLGLTLRGTYGEGTQILGALYQLSNQITLGLSENEAISNLSSIASQLMEEERRAREELCRTLPVQDKIDRAAGVLQSARLLSSQEFMELISYLRMGLAAGLLQGAAPQDLNALTMEVQPATLMAKAGESLDQRQRDSLRAKLAREACAHITVAKE</sequence>
<evidence type="ECO:0000256" key="1">
    <source>
        <dbReference type="ARBA" id="ARBA00022679"/>
    </source>
</evidence>
<evidence type="ECO:0000256" key="5">
    <source>
        <dbReference type="HAMAP-Rule" id="MF_00602"/>
    </source>
</evidence>
<dbReference type="EMBL" id="DXDU01000106">
    <property type="protein sequence ID" value="HIY26797.1"/>
    <property type="molecule type" value="Genomic_DNA"/>
</dbReference>
<dbReference type="PANTHER" id="PTHR11547:SF38">
    <property type="entry name" value="ARGININE KINASE 1-RELATED"/>
    <property type="match status" value="1"/>
</dbReference>
<feature type="binding site" evidence="5 6">
    <location>
        <position position="82"/>
    </location>
    <ligand>
        <name>ATP</name>
        <dbReference type="ChEBI" id="CHEBI:30616"/>
    </ligand>
</feature>
<dbReference type="Proteomes" id="UP000823915">
    <property type="component" value="Unassembled WGS sequence"/>
</dbReference>
<dbReference type="PROSITE" id="PS00112">
    <property type="entry name" value="PHOSPHAGEN_KINASE"/>
    <property type="match status" value="1"/>
</dbReference>
<comment type="catalytic activity">
    <reaction evidence="5">
        <text>L-arginyl-[protein] + ATP = N(omega)-phospho-L-arginyl-[protein] + ADP + H(+)</text>
        <dbReference type="Rhea" id="RHEA:43384"/>
        <dbReference type="Rhea" id="RHEA-COMP:10532"/>
        <dbReference type="Rhea" id="RHEA-COMP:10533"/>
        <dbReference type="ChEBI" id="CHEBI:15378"/>
        <dbReference type="ChEBI" id="CHEBI:29965"/>
        <dbReference type="ChEBI" id="CHEBI:30616"/>
        <dbReference type="ChEBI" id="CHEBI:83226"/>
        <dbReference type="ChEBI" id="CHEBI:456216"/>
        <dbReference type="EC" id="2.7.14.1"/>
    </reaction>
</comment>
<feature type="binding site" evidence="5 6">
    <location>
        <position position="116"/>
    </location>
    <ligand>
        <name>ATP</name>
        <dbReference type="ChEBI" id="CHEBI:30616"/>
    </ligand>
</feature>
<dbReference type="EC" id="2.7.14.1" evidence="5"/>